<gene>
    <name evidence="8" type="ORF">H5P27_12885</name>
</gene>
<dbReference type="InterPro" id="IPR013783">
    <property type="entry name" value="Ig-like_fold"/>
</dbReference>
<dbReference type="Pfam" id="PF00082">
    <property type="entry name" value="Peptidase_S8"/>
    <property type="match status" value="1"/>
</dbReference>
<feature type="active site" description="Charge relay system" evidence="6">
    <location>
        <position position="341"/>
    </location>
</feature>
<protein>
    <submittedName>
        <fullName evidence="8">S8 family serine peptidase</fullName>
    </submittedName>
</protein>
<dbReference type="InterPro" id="IPR015500">
    <property type="entry name" value="Peptidase_S8_subtilisin-rel"/>
</dbReference>
<evidence type="ECO:0000259" key="7">
    <source>
        <dbReference type="Pfam" id="PF00082"/>
    </source>
</evidence>
<feature type="active site" description="Charge relay system" evidence="6">
    <location>
        <position position="544"/>
    </location>
</feature>
<keyword evidence="5 6" id="KW-0720">Serine protease</keyword>
<accession>A0A7X1B776</accession>
<dbReference type="PROSITE" id="PS00137">
    <property type="entry name" value="SUBTILASE_HIS"/>
    <property type="match status" value="1"/>
</dbReference>
<dbReference type="GO" id="GO:0006508">
    <property type="term" value="P:proteolysis"/>
    <property type="evidence" value="ECO:0007669"/>
    <property type="project" value="UniProtKB-KW"/>
</dbReference>
<evidence type="ECO:0000256" key="2">
    <source>
        <dbReference type="ARBA" id="ARBA00022670"/>
    </source>
</evidence>
<evidence type="ECO:0000313" key="9">
    <source>
        <dbReference type="Proteomes" id="UP000526501"/>
    </source>
</evidence>
<dbReference type="Gene3D" id="3.40.50.200">
    <property type="entry name" value="Peptidase S8/S53 domain"/>
    <property type="match status" value="1"/>
</dbReference>
<evidence type="ECO:0000256" key="5">
    <source>
        <dbReference type="ARBA" id="ARBA00022825"/>
    </source>
</evidence>
<dbReference type="EMBL" id="JACHVC010000012">
    <property type="protein sequence ID" value="MBC2606941.1"/>
    <property type="molecule type" value="Genomic_DNA"/>
</dbReference>
<dbReference type="GO" id="GO:0004252">
    <property type="term" value="F:serine-type endopeptidase activity"/>
    <property type="evidence" value="ECO:0007669"/>
    <property type="project" value="UniProtKB-UniRule"/>
</dbReference>
<evidence type="ECO:0000256" key="6">
    <source>
        <dbReference type="PROSITE-ProRule" id="PRU01240"/>
    </source>
</evidence>
<proteinExistence type="inferred from homology"/>
<evidence type="ECO:0000256" key="1">
    <source>
        <dbReference type="ARBA" id="ARBA00011073"/>
    </source>
</evidence>
<dbReference type="PANTHER" id="PTHR43806">
    <property type="entry name" value="PEPTIDASE S8"/>
    <property type="match status" value="1"/>
</dbReference>
<feature type="domain" description="Peptidase S8/S53" evidence="7">
    <location>
        <begin position="333"/>
        <end position="592"/>
    </location>
</feature>
<evidence type="ECO:0000313" key="8">
    <source>
        <dbReference type="EMBL" id="MBC2606941.1"/>
    </source>
</evidence>
<reference evidence="8 9" key="1">
    <citation type="submission" date="2020-07" db="EMBL/GenBank/DDBJ databases">
        <authorList>
            <person name="Feng X."/>
        </authorList>
    </citation>
    <scope>NUCLEOTIDE SEQUENCE [LARGE SCALE GENOMIC DNA]</scope>
    <source>
        <strain evidence="8 9">JCM23202</strain>
    </source>
</reference>
<evidence type="ECO:0000256" key="3">
    <source>
        <dbReference type="ARBA" id="ARBA00022729"/>
    </source>
</evidence>
<dbReference type="InterPro" id="IPR013517">
    <property type="entry name" value="FG-GAP"/>
</dbReference>
<dbReference type="InterPro" id="IPR036852">
    <property type="entry name" value="Peptidase_S8/S53_dom_sf"/>
</dbReference>
<dbReference type="RefSeq" id="WP_185660810.1">
    <property type="nucleotide sequence ID" value="NZ_CAWPOO010000012.1"/>
</dbReference>
<keyword evidence="2 6" id="KW-0645">Protease</keyword>
<dbReference type="SUPFAM" id="SSF69318">
    <property type="entry name" value="Integrin alpha N-terminal domain"/>
    <property type="match status" value="1"/>
</dbReference>
<keyword evidence="4 6" id="KW-0378">Hydrolase</keyword>
<dbReference type="PRINTS" id="PR00723">
    <property type="entry name" value="SUBTILISIN"/>
</dbReference>
<dbReference type="InterPro" id="IPR022398">
    <property type="entry name" value="Peptidase_S8_His-AS"/>
</dbReference>
<dbReference type="InterPro" id="IPR000209">
    <property type="entry name" value="Peptidase_S8/S53_dom"/>
</dbReference>
<feature type="active site" description="Charge relay system" evidence="6">
    <location>
        <position position="378"/>
    </location>
</feature>
<dbReference type="InterPro" id="IPR028994">
    <property type="entry name" value="Integrin_alpha_N"/>
</dbReference>
<name>A0A7X1B776_9BACT</name>
<keyword evidence="3" id="KW-0732">Signal</keyword>
<keyword evidence="9" id="KW-1185">Reference proteome</keyword>
<evidence type="ECO:0000256" key="4">
    <source>
        <dbReference type="ARBA" id="ARBA00022801"/>
    </source>
</evidence>
<dbReference type="SUPFAM" id="SSF52743">
    <property type="entry name" value="Subtilisin-like"/>
    <property type="match status" value="1"/>
</dbReference>
<dbReference type="InterPro" id="IPR050131">
    <property type="entry name" value="Peptidase_S8_subtilisin-like"/>
</dbReference>
<dbReference type="Pfam" id="PF13517">
    <property type="entry name" value="FG-GAP_3"/>
    <property type="match status" value="1"/>
</dbReference>
<comment type="similarity">
    <text evidence="1 6">Belongs to the peptidase S8 family.</text>
</comment>
<dbReference type="PROSITE" id="PS51892">
    <property type="entry name" value="SUBTILASE"/>
    <property type="match status" value="1"/>
</dbReference>
<comment type="caution">
    <text evidence="8">The sequence shown here is derived from an EMBL/GenBank/DDBJ whole genome shotgun (WGS) entry which is preliminary data.</text>
</comment>
<dbReference type="AlphaFoldDB" id="A0A7X1B776"/>
<dbReference type="PANTHER" id="PTHR43806:SF11">
    <property type="entry name" value="CEREVISIN-RELATED"/>
    <property type="match status" value="1"/>
</dbReference>
<dbReference type="Gene3D" id="2.60.40.10">
    <property type="entry name" value="Immunoglobulins"/>
    <property type="match status" value="1"/>
</dbReference>
<organism evidence="8 9">
    <name type="scientific">Pelagicoccus albus</name>
    <dbReference type="NCBI Taxonomy" id="415222"/>
    <lineage>
        <taxon>Bacteria</taxon>
        <taxon>Pseudomonadati</taxon>
        <taxon>Verrucomicrobiota</taxon>
        <taxon>Opitutia</taxon>
        <taxon>Puniceicoccales</taxon>
        <taxon>Pelagicoccaceae</taxon>
        <taxon>Pelagicoccus</taxon>
    </lineage>
</organism>
<dbReference type="Proteomes" id="UP000526501">
    <property type="component" value="Unassembled WGS sequence"/>
</dbReference>
<dbReference type="Gene3D" id="2.130.10.130">
    <property type="entry name" value="Integrin alpha, N-terminal"/>
    <property type="match status" value="1"/>
</dbReference>
<sequence length="1006" mass="105685">MTKENSKKRSFRTGSLILASAFLALGLLTLFYTKHSAEHSVSDKNTAVGKTQSHANISLISNSHLAWPRKTGPEPVQRYFQEPAKALEVDPTRIAIRAASEESLIEICEQIDGSFPVAHPLPGWIYIDTSELWRKVNKNELWSANDFSRTLTMGVLENASVSYATPVFFDNLGDPLMPQQAILLGLSPSTSESQAIAIAQASAQGSNIEFIGETRRDLLLKVSLSNGFDIVELANELSHMPEFIYAEPDMLMTGHIPAAEVGSVENPEGAELNLGEGYKPDPSLEDPQWGESLIAMPNDPLLSASGGWGLVNSTLSDFDMHALEAWDYTTGDSSVIVVVIDNGIEPSHPDLNQWTGNGKDFTPDPVTDGRPYTSNDKHGTAVAGCVSGKMNNGIGATGIAPSVKVASARPHYNGQSNGSFSTSYSWVASAINWAQTIGAKVTVNSNSYGGSSSAIASAYSNTRAAGITHFAAAGNSGAGSISYPSNLSTVLSIGASSKTGSKASFSQYGTGLEFLAPGQAVTTTDRTGSAGYSSSDYATVNGTSFATPYAGGVAALLYSYNSEITPDEVTAAMRSGCVDMGNSGYDTTNGYGHLSARNALELIGIQVEATSINEKVLLSWSDPANSGMANSTIYIRCSTSGFPASSSDGTQVYTGTASQFEHTGLTAGQTYYYTFWGNDGSSYASFGASVTASIEAVGDVVPIFLQNLESGYVSKWLINDSGVRVAGGLAHGSPMSSGWTIKTTADMNGDGTKDLVLENSNTRLVSKWLLNEYGERISGGLVHSTPMGSGWSVVGAADLNGDSIEDLLLENSSTRLVSKWLINSSGVRSSGGLVYSSPMGTGWTIAGTADLNGDGIDDVLLQNAQSGYVSKWLINSSGVRASGGLVHASPMSTGWSIAGTADLNGDGIEDVLLQNLRTGYVSKWLINSSGVRSSGGLVHSSPMSSGWSIVAIGDLNADNIDDIILMHSGTQLVSKWILNSSGVRSEGGLVHDSAMATNWEIAAYGD</sequence>